<dbReference type="AlphaFoldDB" id="A0A6N7LW55"/>
<dbReference type="InterPro" id="IPR037913">
    <property type="entry name" value="ACD_IbpA/B"/>
</dbReference>
<gene>
    <name evidence="5" type="ORF">GFN93_09145</name>
</gene>
<dbReference type="CDD" id="cd06470">
    <property type="entry name" value="ACD_IbpA-B_like"/>
    <property type="match status" value="1"/>
</dbReference>
<dbReference type="EMBL" id="WIRE01000001">
    <property type="protein sequence ID" value="MQX53414.1"/>
    <property type="molecule type" value="Genomic_DNA"/>
</dbReference>
<dbReference type="Gene3D" id="2.60.40.790">
    <property type="match status" value="1"/>
</dbReference>
<dbReference type="Proteomes" id="UP000469421">
    <property type="component" value="Unassembled WGS sequence"/>
</dbReference>
<dbReference type="SUPFAM" id="SSF49764">
    <property type="entry name" value="HSP20-like chaperones"/>
    <property type="match status" value="1"/>
</dbReference>
<reference evidence="5 6" key="1">
    <citation type="submission" date="2019-10" db="EMBL/GenBank/DDBJ databases">
        <title>Alcanivorax sp.PA15-N-34 draft genome sequence.</title>
        <authorList>
            <person name="Liao X."/>
            <person name="Shao Z."/>
        </authorList>
    </citation>
    <scope>NUCLEOTIDE SEQUENCE [LARGE SCALE GENOMIC DNA]</scope>
    <source>
        <strain evidence="5 6">PA15-N-34</strain>
    </source>
</reference>
<feature type="domain" description="SHSP" evidence="4">
    <location>
        <begin position="30"/>
        <end position="142"/>
    </location>
</feature>
<organism evidence="5 6">
    <name type="scientific">Alcanivorax sediminis</name>
    <dbReference type="NCBI Taxonomy" id="2663008"/>
    <lineage>
        <taxon>Bacteria</taxon>
        <taxon>Pseudomonadati</taxon>
        <taxon>Pseudomonadota</taxon>
        <taxon>Gammaproteobacteria</taxon>
        <taxon>Oceanospirillales</taxon>
        <taxon>Alcanivoracaceae</taxon>
        <taxon>Alcanivorax</taxon>
    </lineage>
</organism>
<sequence length="149" mass="16759">MNTGFSLAPLFRHSVGFDRFDELLDAALRADQSSGYPPYDIIRESDGRYRIVMAVAGFRRSDIEITVQENELRIRGGLAAQGEDDRTWLHRGIARRAFERTFKLADHVEVDSAGMEDGLLTVTLNRVVPEEKKPRIIPVDGDVTPTKSN</sequence>
<evidence type="ECO:0000313" key="6">
    <source>
        <dbReference type="Proteomes" id="UP000469421"/>
    </source>
</evidence>
<evidence type="ECO:0000256" key="2">
    <source>
        <dbReference type="PROSITE-ProRule" id="PRU00285"/>
    </source>
</evidence>
<evidence type="ECO:0000313" key="5">
    <source>
        <dbReference type="EMBL" id="MQX53414.1"/>
    </source>
</evidence>
<evidence type="ECO:0000256" key="3">
    <source>
        <dbReference type="RuleBase" id="RU003616"/>
    </source>
</evidence>
<evidence type="ECO:0000259" key="4">
    <source>
        <dbReference type="PROSITE" id="PS01031"/>
    </source>
</evidence>
<keyword evidence="1" id="KW-0346">Stress response</keyword>
<protein>
    <submittedName>
        <fullName evidence="5">Hsp20 family protein</fullName>
    </submittedName>
</protein>
<comment type="caution">
    <text evidence="5">The sequence shown here is derived from an EMBL/GenBank/DDBJ whole genome shotgun (WGS) entry which is preliminary data.</text>
</comment>
<comment type="similarity">
    <text evidence="2 3">Belongs to the small heat shock protein (HSP20) family.</text>
</comment>
<accession>A0A6N7LW55</accession>
<keyword evidence="6" id="KW-1185">Reference proteome</keyword>
<dbReference type="Pfam" id="PF00011">
    <property type="entry name" value="HSP20"/>
    <property type="match status" value="1"/>
</dbReference>
<dbReference type="PANTHER" id="PTHR47062:SF1">
    <property type="entry name" value="SMALL HEAT SHOCK PROTEIN IBPA"/>
    <property type="match status" value="1"/>
</dbReference>
<dbReference type="PANTHER" id="PTHR47062">
    <property type="match status" value="1"/>
</dbReference>
<evidence type="ECO:0000256" key="1">
    <source>
        <dbReference type="ARBA" id="ARBA00023016"/>
    </source>
</evidence>
<dbReference type="InterPro" id="IPR008978">
    <property type="entry name" value="HSP20-like_chaperone"/>
</dbReference>
<dbReference type="PROSITE" id="PS01031">
    <property type="entry name" value="SHSP"/>
    <property type="match status" value="1"/>
</dbReference>
<dbReference type="RefSeq" id="WP_153500740.1">
    <property type="nucleotide sequence ID" value="NZ_JBMZXE010000030.1"/>
</dbReference>
<proteinExistence type="inferred from homology"/>
<dbReference type="InterPro" id="IPR002068">
    <property type="entry name" value="A-crystallin/Hsp20_dom"/>
</dbReference>
<name>A0A6N7LW55_9GAMM</name>